<evidence type="ECO:0000256" key="2">
    <source>
        <dbReference type="ARBA" id="ARBA00011255"/>
    </source>
</evidence>
<evidence type="ECO:0000313" key="8">
    <source>
        <dbReference type="EMBL" id="ART60198.1"/>
    </source>
</evidence>
<protein>
    <recommendedName>
        <fullName evidence="5">Flagellar hook-associated protein 2</fullName>
        <shortName evidence="5">HAP2</shortName>
    </recommendedName>
    <alternativeName>
        <fullName evidence="5">Flagellar cap protein</fullName>
    </alternativeName>
</protein>
<dbReference type="Pfam" id="PF02465">
    <property type="entry name" value="FliD_N"/>
    <property type="match status" value="1"/>
</dbReference>
<accession>A0A240UFE4</accession>
<dbReference type="InterPro" id="IPR010809">
    <property type="entry name" value="FliD_C"/>
</dbReference>
<feature type="domain" description="Flagellar hook-associated protein 2 N-terminal" evidence="6">
    <location>
        <begin position="10"/>
        <end position="106"/>
    </location>
</feature>
<gene>
    <name evidence="8" type="ORF">CBP36_16485</name>
</gene>
<dbReference type="GO" id="GO:0009424">
    <property type="term" value="C:bacterial-type flagellum hook"/>
    <property type="evidence" value="ECO:0007669"/>
    <property type="project" value="UniProtKB-UniRule"/>
</dbReference>
<dbReference type="EMBL" id="CP021366">
    <property type="protein sequence ID" value="ART60198.1"/>
    <property type="molecule type" value="Genomic_DNA"/>
</dbReference>
<comment type="subcellular location">
    <subcellularLocation>
        <location evidence="5">Secreted</location>
    </subcellularLocation>
    <subcellularLocation>
        <location evidence="5">Bacterial flagellum</location>
    </subcellularLocation>
</comment>
<keyword evidence="9" id="KW-1185">Reference proteome</keyword>
<comment type="function">
    <text evidence="5">Required for morphogenesis and for the elongation of the flagellar filament by facilitating polymerization of the flagellin monomers at the tip of growing filament. Forms a capping structure, which prevents flagellin subunits (transported through the central channel of the flagellum) from leaking out without polymerization at the distal end.</text>
</comment>
<comment type="similarity">
    <text evidence="1 5">Belongs to the FliD family.</text>
</comment>
<dbReference type="OrthoDB" id="9810816at2"/>
<reference evidence="8" key="1">
    <citation type="submission" date="2017-05" db="EMBL/GenBank/DDBJ databases">
        <title>Polyphasic characterization of four soil-derived phenanthrene-degrading Acidovorax strains and proposal of Acidovorax phenanthrenivorans sp. nov.</title>
        <authorList>
            <person name="Singleton D."/>
            <person name="Lee J."/>
            <person name="Dickey A.N."/>
            <person name="Stroud A."/>
            <person name="Scholl E.H."/>
            <person name="Wright F.A."/>
            <person name="Aitken M.D."/>
        </authorList>
    </citation>
    <scope>NUCLEOTIDE SEQUENCE</scope>
    <source>
        <strain evidence="8">P4</strain>
    </source>
</reference>
<evidence type="ECO:0000256" key="3">
    <source>
        <dbReference type="ARBA" id="ARBA00023054"/>
    </source>
</evidence>
<dbReference type="GO" id="GO:0007155">
    <property type="term" value="P:cell adhesion"/>
    <property type="evidence" value="ECO:0007669"/>
    <property type="project" value="InterPro"/>
</dbReference>
<dbReference type="Proteomes" id="UP000194440">
    <property type="component" value="Chromosome"/>
</dbReference>
<dbReference type="PANTHER" id="PTHR30288">
    <property type="entry name" value="FLAGELLAR CAP/ASSEMBLY PROTEIN FLID"/>
    <property type="match status" value="1"/>
</dbReference>
<dbReference type="InterPro" id="IPR040026">
    <property type="entry name" value="FliD"/>
</dbReference>
<dbReference type="GO" id="GO:0071973">
    <property type="term" value="P:bacterial-type flagellum-dependent cell motility"/>
    <property type="evidence" value="ECO:0007669"/>
    <property type="project" value="TreeGrafter"/>
</dbReference>
<keyword evidence="4 5" id="KW-0975">Bacterial flagellum</keyword>
<dbReference type="PANTHER" id="PTHR30288:SF0">
    <property type="entry name" value="FLAGELLAR HOOK-ASSOCIATED PROTEIN 2"/>
    <property type="match status" value="1"/>
</dbReference>
<evidence type="ECO:0000256" key="5">
    <source>
        <dbReference type="RuleBase" id="RU362066"/>
    </source>
</evidence>
<evidence type="ECO:0000256" key="1">
    <source>
        <dbReference type="ARBA" id="ARBA00009764"/>
    </source>
</evidence>
<dbReference type="KEGG" id="acis:CBP35_02435"/>
<evidence type="ECO:0000256" key="4">
    <source>
        <dbReference type="ARBA" id="ARBA00023143"/>
    </source>
</evidence>
<dbReference type="RefSeq" id="WP_086928165.1">
    <property type="nucleotide sequence ID" value="NZ_CP021362.1"/>
</dbReference>
<organism evidence="8 9">
    <name type="scientific">Acidovorax carolinensis</name>
    <dbReference type="NCBI Taxonomy" id="553814"/>
    <lineage>
        <taxon>Bacteria</taxon>
        <taxon>Pseudomonadati</taxon>
        <taxon>Pseudomonadota</taxon>
        <taxon>Betaproteobacteria</taxon>
        <taxon>Burkholderiales</taxon>
        <taxon>Comamonadaceae</taxon>
        <taxon>Acidovorax</taxon>
    </lineage>
</organism>
<keyword evidence="3" id="KW-0175">Coiled coil</keyword>
<dbReference type="Pfam" id="PF07195">
    <property type="entry name" value="FliD_C"/>
    <property type="match status" value="1"/>
</dbReference>
<proteinExistence type="inferred from homology"/>
<dbReference type="GO" id="GO:0009421">
    <property type="term" value="C:bacterial-type flagellum filament cap"/>
    <property type="evidence" value="ECO:0007669"/>
    <property type="project" value="InterPro"/>
</dbReference>
<sequence>MGISSPGIGSGLDVQSIVAKLVALERQPLQQLQVRASGLSARLSAYGQLKSQIANLQDQATKLATTSSWETMAVSSSNSGAVVGTATSAAVPTAFSMEVSQLARAQSAGSAVFGTGAAVGTGSLKIQLGAWSKGDFTPDVADGSATFAPGAAPEVSIDITAADDTLAKVAAKINAANAGVNATVLRDAAGERLLVRSSATGEESGFRIQAMDDDGNNADVAGLSRLAFDPENGSNGLSLTQSARDTLATINGVEVKSKNTTFTDAIDGLTLTVAQVTASPVEIGVKRDTAGGRANITAFVESYNALNNALATMTRYNPADKSVGTLQGDSTAVGLQSALRQLVGGVGAPGGEFGRLSDIGVQFQSDGNLKVDATKLDAAMAKPDALKAFFSADQAGTSSDGMATRIKDFAAGVLGADGLFATKTKSIQSAVKRNTDDQQRVTDRSSRREEQLLAQYGRLDTSLGRLSALNSYVAQQVTQWNNTKG</sequence>
<feature type="domain" description="Flagellar hook-associated protein 2 C-terminal" evidence="7">
    <location>
        <begin position="243"/>
        <end position="466"/>
    </location>
</feature>
<evidence type="ECO:0000259" key="6">
    <source>
        <dbReference type="Pfam" id="PF02465"/>
    </source>
</evidence>
<dbReference type="KEGG" id="acip:CBP36_16485"/>
<evidence type="ECO:0000313" key="9">
    <source>
        <dbReference type="Proteomes" id="UP000194440"/>
    </source>
</evidence>
<keyword evidence="5" id="KW-0964">Secreted</keyword>
<dbReference type="AlphaFoldDB" id="A0A240UFE4"/>
<dbReference type="InterPro" id="IPR010810">
    <property type="entry name" value="Flagellin_hook_IN_motif"/>
</dbReference>
<comment type="subunit">
    <text evidence="2 5">Homopentamer.</text>
</comment>
<dbReference type="InterPro" id="IPR003481">
    <property type="entry name" value="FliD_N"/>
</dbReference>
<dbReference type="Pfam" id="PF07196">
    <property type="entry name" value="Flagellin_IN"/>
    <property type="match status" value="1"/>
</dbReference>
<evidence type="ECO:0000259" key="7">
    <source>
        <dbReference type="Pfam" id="PF07195"/>
    </source>
</evidence>
<name>A0A240UFE4_9BURK</name>
<dbReference type="GO" id="GO:0005576">
    <property type="term" value="C:extracellular region"/>
    <property type="evidence" value="ECO:0007669"/>
    <property type="project" value="UniProtKB-SubCell"/>
</dbReference>